<evidence type="ECO:0000313" key="3">
    <source>
        <dbReference type="Proteomes" id="UP001250662"/>
    </source>
</evidence>
<name>A0ABU3BHI9_9FLAO</name>
<proteinExistence type="predicted"/>
<comment type="caution">
    <text evidence="2">The sequence shown here is derived from an EMBL/GenBank/DDBJ whole genome shotgun (WGS) entry which is preliminary data.</text>
</comment>
<dbReference type="PANTHER" id="PTHR39217:SF1">
    <property type="entry name" value="GLUTATHIONE SYNTHETASE"/>
    <property type="match status" value="1"/>
</dbReference>
<organism evidence="2 3">
    <name type="scientific">Croceitalea vernalis</name>
    <dbReference type="NCBI Taxonomy" id="3075599"/>
    <lineage>
        <taxon>Bacteria</taxon>
        <taxon>Pseudomonadati</taxon>
        <taxon>Bacteroidota</taxon>
        <taxon>Flavobacteriia</taxon>
        <taxon>Flavobacteriales</taxon>
        <taxon>Flavobacteriaceae</taxon>
        <taxon>Croceitalea</taxon>
    </lineage>
</organism>
<protein>
    <recommendedName>
        <fullName evidence="1">ATP-grasp fold RimK-type domain-containing protein</fullName>
    </recommendedName>
</protein>
<keyword evidence="3" id="KW-1185">Reference proteome</keyword>
<dbReference type="Proteomes" id="UP001250662">
    <property type="component" value="Unassembled WGS sequence"/>
</dbReference>
<sequence length="304" mass="35147">MFDITLLTESRYINPTKINAFNKNILLEDEIVLKALEALNLKVNRVAWNDTSFDWSTTKNALFRTTWDYFEHFETFKQWITETAVKTRFINSASLISWNIDKHYLKALSLKGIKIPKTLFIEPGENVNLLQAIQKAKNNFNFNSDEFVLKPCVAAGAHHTYKFHFSEWEKHDAVFKELITNEALMLQEFQKSIVQDGEISMVLFNGRFTHAVVKKAKEGDFRVQDDYGGTVALYEASIEQIKFAEAVIDACHEQPIYARVDIFEDNEGELALAELEIFEPELWFRLYPKALPIMASAIKEKMSL</sequence>
<dbReference type="Gene3D" id="3.30.470.20">
    <property type="entry name" value="ATP-grasp fold, B domain"/>
    <property type="match status" value="1"/>
</dbReference>
<dbReference type="InterPro" id="IPR053191">
    <property type="entry name" value="DcsG_Biosynth_Enzyme"/>
</dbReference>
<dbReference type="RefSeq" id="WP_311387680.1">
    <property type="nucleotide sequence ID" value="NZ_JAVRHU010000002.1"/>
</dbReference>
<dbReference type="SUPFAM" id="SSF56059">
    <property type="entry name" value="Glutathione synthetase ATP-binding domain-like"/>
    <property type="match status" value="1"/>
</dbReference>
<dbReference type="Gene3D" id="3.30.1490.20">
    <property type="entry name" value="ATP-grasp fold, A domain"/>
    <property type="match status" value="1"/>
</dbReference>
<gene>
    <name evidence="2" type="ORF">RM520_08340</name>
</gene>
<dbReference type="InterPro" id="IPR013815">
    <property type="entry name" value="ATP_grasp_subdomain_1"/>
</dbReference>
<dbReference type="Pfam" id="PF08443">
    <property type="entry name" value="RimK"/>
    <property type="match status" value="1"/>
</dbReference>
<evidence type="ECO:0000313" key="2">
    <source>
        <dbReference type="EMBL" id="MDT0621632.1"/>
    </source>
</evidence>
<dbReference type="PANTHER" id="PTHR39217">
    <property type="match status" value="1"/>
</dbReference>
<dbReference type="InterPro" id="IPR013651">
    <property type="entry name" value="ATP-grasp_RimK-type"/>
</dbReference>
<reference evidence="2 3" key="1">
    <citation type="submission" date="2023-09" db="EMBL/GenBank/DDBJ databases">
        <authorList>
            <person name="Rey-Velasco X."/>
        </authorList>
    </citation>
    <scope>NUCLEOTIDE SEQUENCE [LARGE SCALE GENOMIC DNA]</scope>
    <source>
        <strain evidence="2 3">P007</strain>
    </source>
</reference>
<dbReference type="Gene3D" id="3.40.50.20">
    <property type="match status" value="1"/>
</dbReference>
<evidence type="ECO:0000259" key="1">
    <source>
        <dbReference type="Pfam" id="PF08443"/>
    </source>
</evidence>
<dbReference type="EMBL" id="JAVRHU010000002">
    <property type="protein sequence ID" value="MDT0621632.1"/>
    <property type="molecule type" value="Genomic_DNA"/>
</dbReference>
<feature type="domain" description="ATP-grasp fold RimK-type" evidence="1">
    <location>
        <begin position="108"/>
        <end position="271"/>
    </location>
</feature>
<accession>A0ABU3BHI9</accession>